<dbReference type="GO" id="GO:0016491">
    <property type="term" value="F:oxidoreductase activity"/>
    <property type="evidence" value="ECO:0007669"/>
    <property type="project" value="InterPro"/>
</dbReference>
<reference evidence="4" key="1">
    <citation type="submission" date="2016-10" db="EMBL/GenBank/DDBJ databases">
        <authorList>
            <person name="Varghese N."/>
            <person name="Submissions S."/>
        </authorList>
    </citation>
    <scope>NUCLEOTIDE SEQUENCE [LARGE SCALE GENOMIC DNA]</scope>
    <source>
        <strain evidence="4">DSM 25811 / CCM 8410 / LMG 26954 / E90</strain>
    </source>
</reference>
<dbReference type="Gene3D" id="3.40.30.10">
    <property type="entry name" value="Glutaredoxin"/>
    <property type="match status" value="1"/>
</dbReference>
<dbReference type="RefSeq" id="WP_090389696.1">
    <property type="nucleotide sequence ID" value="NZ_FMZO01000004.1"/>
</dbReference>
<name>A0A1G6PJW7_NIADE</name>
<sequence>MRAIMPAFFLLLCQSVHAQEFILNGTITDRDTGTVILNHTAMNGEWVQDTSEVRGGKFTFKGTVKGMDLAFLQNDPQYSIKDETLNAFFVLEPGLQSVVYRYGNLKEAQYSGSETYREKAAWDSIKKDELDRLALLDRKRDSLLSEMRSGSMNADPQPQLVLIDQQAAPLKEKIKQMDYRFITGNPSSKLSLYLLYAKYVNWMSADSLMILYGRFPQTLQKSALGVYLFNYAQKKLKGALKTDIAVAAFDNIRTGQRAPDFSIIYSKDSVQTLRTFRGKVLLIEQWNLACIPCLRYNPHLEKLRGQYAGKGLVVLSVIDKTDGLHSKLLAYISNASLGKWLHVYSDIAGDAPIPGGTFKGYQVNAIPATVLVDRSGVVRYKSTSFDPTQLAKLKQEVKRVVDGQ</sequence>
<accession>A0A1G6PJW7</accession>
<dbReference type="InterPro" id="IPR025380">
    <property type="entry name" value="DUF4369"/>
</dbReference>
<dbReference type="OrthoDB" id="9815205at2"/>
<dbReference type="InterPro" id="IPR050553">
    <property type="entry name" value="Thioredoxin_ResA/DsbE_sf"/>
</dbReference>
<feature type="domain" description="Thioredoxin" evidence="2">
    <location>
        <begin position="252"/>
        <end position="404"/>
    </location>
</feature>
<evidence type="ECO:0000256" key="1">
    <source>
        <dbReference type="SAM" id="SignalP"/>
    </source>
</evidence>
<dbReference type="InterPro" id="IPR013766">
    <property type="entry name" value="Thioredoxin_domain"/>
</dbReference>
<dbReference type="EMBL" id="FMZO01000004">
    <property type="protein sequence ID" value="SDC80520.1"/>
    <property type="molecule type" value="Genomic_DNA"/>
</dbReference>
<dbReference type="Pfam" id="PF14289">
    <property type="entry name" value="DUF4369"/>
    <property type="match status" value="1"/>
</dbReference>
<dbReference type="SUPFAM" id="SSF52833">
    <property type="entry name" value="Thioredoxin-like"/>
    <property type="match status" value="1"/>
</dbReference>
<feature type="chain" id="PRO_5011608638" evidence="1">
    <location>
        <begin position="19"/>
        <end position="404"/>
    </location>
</feature>
<dbReference type="InterPro" id="IPR013740">
    <property type="entry name" value="Redoxin"/>
</dbReference>
<dbReference type="PANTHER" id="PTHR42852">
    <property type="entry name" value="THIOL:DISULFIDE INTERCHANGE PROTEIN DSBE"/>
    <property type="match status" value="1"/>
</dbReference>
<dbReference type="CDD" id="cd02966">
    <property type="entry name" value="TlpA_like_family"/>
    <property type="match status" value="1"/>
</dbReference>
<gene>
    <name evidence="3" type="ORF">SAMN04487894_10467</name>
</gene>
<proteinExistence type="predicted"/>
<organism evidence="3 4">
    <name type="scientific">Niabella drilacis (strain DSM 25811 / CCM 8410 / CCUG 62505 / LMG 26954 / E90)</name>
    <dbReference type="NCBI Taxonomy" id="1285928"/>
    <lineage>
        <taxon>Bacteria</taxon>
        <taxon>Pseudomonadati</taxon>
        <taxon>Bacteroidota</taxon>
        <taxon>Chitinophagia</taxon>
        <taxon>Chitinophagales</taxon>
        <taxon>Chitinophagaceae</taxon>
        <taxon>Niabella</taxon>
    </lineage>
</organism>
<evidence type="ECO:0000313" key="3">
    <source>
        <dbReference type="EMBL" id="SDC80520.1"/>
    </source>
</evidence>
<evidence type="ECO:0000313" key="4">
    <source>
        <dbReference type="Proteomes" id="UP000198757"/>
    </source>
</evidence>
<keyword evidence="4" id="KW-1185">Reference proteome</keyword>
<dbReference type="Proteomes" id="UP000198757">
    <property type="component" value="Unassembled WGS sequence"/>
</dbReference>
<feature type="signal peptide" evidence="1">
    <location>
        <begin position="1"/>
        <end position="18"/>
    </location>
</feature>
<dbReference type="Pfam" id="PF08534">
    <property type="entry name" value="Redoxin"/>
    <property type="match status" value="1"/>
</dbReference>
<keyword evidence="1" id="KW-0732">Signal</keyword>
<keyword evidence="3" id="KW-0413">Isomerase</keyword>
<dbReference type="AlphaFoldDB" id="A0A1G6PJW7"/>
<dbReference type="PROSITE" id="PS51352">
    <property type="entry name" value="THIOREDOXIN_2"/>
    <property type="match status" value="1"/>
</dbReference>
<dbReference type="STRING" id="1285928.SAMN04487894_10467"/>
<dbReference type="InterPro" id="IPR036249">
    <property type="entry name" value="Thioredoxin-like_sf"/>
</dbReference>
<evidence type="ECO:0000259" key="2">
    <source>
        <dbReference type="PROSITE" id="PS51352"/>
    </source>
</evidence>
<dbReference type="GO" id="GO:0016853">
    <property type="term" value="F:isomerase activity"/>
    <property type="evidence" value="ECO:0007669"/>
    <property type="project" value="UniProtKB-KW"/>
</dbReference>
<dbReference type="PANTHER" id="PTHR42852:SF13">
    <property type="entry name" value="PROTEIN DIPZ"/>
    <property type="match status" value="1"/>
</dbReference>
<protein>
    <submittedName>
        <fullName evidence="3">Thiol-disulfide isomerase or thioredoxin</fullName>
    </submittedName>
</protein>